<proteinExistence type="predicted"/>
<organism evidence="2 3">
    <name type="scientific">Geodermatophilus obscurus</name>
    <dbReference type="NCBI Taxonomy" id="1861"/>
    <lineage>
        <taxon>Bacteria</taxon>
        <taxon>Bacillati</taxon>
        <taxon>Actinomycetota</taxon>
        <taxon>Actinomycetes</taxon>
        <taxon>Geodermatophilales</taxon>
        <taxon>Geodermatophilaceae</taxon>
        <taxon>Geodermatophilus</taxon>
    </lineage>
</organism>
<sequence length="96" mass="10189">MAGRRRREPDGPTAERTARERLAVLVLSTTRLAGSDAGVSSDVAGLHGAWSRHVLGTSQVLEVRRGTPPADRPESAQRGCWWPGRTPASRGPAPPG</sequence>
<dbReference type="EMBL" id="FRDM01000001">
    <property type="protein sequence ID" value="SHN52233.1"/>
    <property type="molecule type" value="Genomic_DNA"/>
</dbReference>
<reference evidence="2 3" key="1">
    <citation type="submission" date="2016-12" db="EMBL/GenBank/DDBJ databases">
        <authorList>
            <person name="Song W.-J."/>
            <person name="Kurnit D.M."/>
        </authorList>
    </citation>
    <scope>NUCLEOTIDE SEQUENCE [LARGE SCALE GENOMIC DNA]</scope>
    <source>
        <strain evidence="2 3">DSM 43162</strain>
    </source>
</reference>
<dbReference type="Proteomes" id="UP000184428">
    <property type="component" value="Unassembled WGS sequence"/>
</dbReference>
<feature type="region of interest" description="Disordered" evidence="1">
    <location>
        <begin position="63"/>
        <end position="96"/>
    </location>
</feature>
<dbReference type="AlphaFoldDB" id="A0A1M7S149"/>
<evidence type="ECO:0000256" key="1">
    <source>
        <dbReference type="SAM" id="MobiDB-lite"/>
    </source>
</evidence>
<protein>
    <submittedName>
        <fullName evidence="2">Uncharacterized protein</fullName>
    </submittedName>
</protein>
<dbReference type="RefSeq" id="WP_072912133.1">
    <property type="nucleotide sequence ID" value="NZ_FRDM01000001.1"/>
</dbReference>
<evidence type="ECO:0000313" key="2">
    <source>
        <dbReference type="EMBL" id="SHN52233.1"/>
    </source>
</evidence>
<name>A0A1M7S149_9ACTN</name>
<accession>A0A1M7S149</accession>
<dbReference type="OrthoDB" id="5184275at2"/>
<gene>
    <name evidence="2" type="ORF">SAMN05660350_00360</name>
</gene>
<evidence type="ECO:0000313" key="3">
    <source>
        <dbReference type="Proteomes" id="UP000184428"/>
    </source>
</evidence>